<comment type="similarity">
    <text evidence="2">Belongs to the PEP-utilizing enzyme family.</text>
</comment>
<evidence type="ECO:0000256" key="9">
    <source>
        <dbReference type="ARBA" id="ARBA00022842"/>
    </source>
</evidence>
<comment type="cofactor">
    <cofactor evidence="1">
        <name>Mg(2+)</name>
        <dbReference type="ChEBI" id="CHEBI:18420"/>
    </cofactor>
</comment>
<dbReference type="PANTHER" id="PTHR46999">
    <property type="entry name" value="ALPHA-GLUCAN WATER DIKINASE 1, CHLOROPLASTIC-RELATED"/>
    <property type="match status" value="1"/>
</dbReference>
<dbReference type="Proteomes" id="UP000279271">
    <property type="component" value="Unassembled WGS sequence"/>
</dbReference>
<keyword evidence="6" id="KW-0547">Nucleotide-binding</keyword>
<keyword evidence="5" id="KW-0479">Metal-binding</keyword>
<feature type="region of interest" description="Disordered" evidence="11">
    <location>
        <begin position="529"/>
        <end position="569"/>
    </location>
</feature>
<feature type="domain" description="DUF7067" evidence="15">
    <location>
        <begin position="387"/>
        <end position="436"/>
    </location>
</feature>
<feature type="compositionally biased region" description="Pro residues" evidence="11">
    <location>
        <begin position="469"/>
        <end position="480"/>
    </location>
</feature>
<protein>
    <submittedName>
        <fullName evidence="16">Uncharacterized protein</fullName>
    </submittedName>
</protein>
<feature type="compositionally biased region" description="Low complexity" evidence="11">
    <location>
        <begin position="541"/>
        <end position="561"/>
    </location>
</feature>
<dbReference type="GO" id="GO:0046872">
    <property type="term" value="F:metal ion binding"/>
    <property type="evidence" value="ECO:0007669"/>
    <property type="project" value="UniProtKB-KW"/>
</dbReference>
<feature type="compositionally biased region" description="Low complexity" evidence="11">
    <location>
        <begin position="214"/>
        <end position="230"/>
    </location>
</feature>
<dbReference type="SUPFAM" id="SSF56059">
    <property type="entry name" value="Glutathione synthetase ATP-binding domain-like"/>
    <property type="match status" value="1"/>
</dbReference>
<dbReference type="InterPro" id="IPR002192">
    <property type="entry name" value="PPDK_AMP/ATP-bd"/>
</dbReference>
<feature type="domain" description="Pyruvate phosphate dikinase AMP/ATP-binding" evidence="12">
    <location>
        <begin position="1047"/>
        <end position="1251"/>
    </location>
</feature>
<reference evidence="17" key="1">
    <citation type="journal article" date="2018" name="Algal Res.">
        <title>Characterization of plant carbon substrate utilization by Auxenochlorella protothecoides.</title>
        <authorList>
            <person name="Vogler B.W."/>
            <person name="Starkenburg S.R."/>
            <person name="Sudasinghe N."/>
            <person name="Schambach J.Y."/>
            <person name="Rollin J.A."/>
            <person name="Pattathil S."/>
            <person name="Barry A.N."/>
        </authorList>
    </citation>
    <scope>NUCLEOTIDE SEQUENCE [LARGE SCALE GENOMIC DNA]</scope>
    <source>
        <strain evidence="17">UTEX 25</strain>
    </source>
</reference>
<gene>
    <name evidence="16" type="ORF">APUTEX25_000122</name>
</gene>
<evidence type="ECO:0000313" key="16">
    <source>
        <dbReference type="EMBL" id="RMZ55539.1"/>
    </source>
</evidence>
<feature type="region of interest" description="Disordered" evidence="11">
    <location>
        <begin position="458"/>
        <end position="482"/>
    </location>
</feature>
<dbReference type="InterPro" id="IPR056301">
    <property type="entry name" value="GWD-like_N_Ig"/>
</dbReference>
<dbReference type="EMBL" id="QOKY01000160">
    <property type="protein sequence ID" value="RMZ55539.1"/>
    <property type="molecule type" value="Genomic_DNA"/>
</dbReference>
<evidence type="ECO:0000256" key="11">
    <source>
        <dbReference type="SAM" id="MobiDB-lite"/>
    </source>
</evidence>
<evidence type="ECO:0000256" key="10">
    <source>
        <dbReference type="ARBA" id="ARBA00023277"/>
    </source>
</evidence>
<keyword evidence="4" id="KW-0808">Transferase</keyword>
<evidence type="ECO:0000259" key="14">
    <source>
        <dbReference type="Pfam" id="PF23166"/>
    </source>
</evidence>
<proteinExistence type="inferred from homology"/>
<feature type="domain" description="Alpha-glucan water dikinase-like N-terminal Ig-like" evidence="14">
    <location>
        <begin position="244"/>
        <end position="356"/>
    </location>
</feature>
<sequence>MLAAPFTSRCPTHKTASTEVLLSRVVKIVPDLREGLAWHRDGKPFRKLRHQAYVGRERAITRLAEQFRAPPGTTTIVGVGNWSAQDRGGTMRGPPPGPWIRFLRRLRRVCRVVVVDEHRSSKLCCACHATLHAHQYVRVRNGEEKLMDVWDTKRCTNKAYKVNVVNRDVNGAANILMLAKAPGLTRHSYHAKVQTPGRSLGGHARPGPGSHCRAPAAAAAATDVPPTADAQRSERTFDIPGARVRVEVVTRAPCGTQAITVATDKPGSLLLHWGVEGGAGYEGGWRLPGPGARPPRTVQYKQRALQTRFSPAADGGQAVSIELPGPEASDRLNFVIKNEGMGEWYDLNGANFQVQLRDGGGGGAAAPAGDVRPALLPADAVPNLPQELCGVWAYLAWERAGCPARSGAEADAEYDAGVAELVLLLRRGVGLDELWAVARGQVPWAQFQAALGGAVSGEDAAAGRAEGAPSPPAPAPPAPAVPEHLVGTQAYLLWEAAGKPDGADFGADARRVLREQLAAGRSVQELEHALGASPPEASQTASQTGAPPASAPAPAQTSEESGLGASRGMRSVDPLDLIKRPAAAPLLADARPGAQDSPLAPLVRAAGEDDAVCWHRLTWQRNYNTQPRILGAAQERLTHTIAKVYSKTSGMSQEWARLLLTTVGRGGNAQAVRDDILHIMHRNHIPEKGGTWMEQWHQKLHNNTTPDDVPICEAYLAFLESGGDQALSDRVVTTLGPLGAALGAAFGAEDWTVRLFAEEVVRAGPAFALSLALSAAEPGLRAAAELGAWQLVSPGAARGELVAVPSLREVQDRAFPRPTVLLAWEVTGEEEVPAGVVALLSPDAPDVLSHLAVRARNLAVLFAACHDAAPLRELEALEGRVLELDSTAAGAVTWQEADEEEVEGGGGRATPAGVAAGTKKLTRPTTPKWCGKWVLGMDEFKQGVVGAKSNNLAGLRGRLPESIQLPASVTIPFGSFEKALESRENRELAKQIRAAVSSVTPHSPGPALARCRDLVNQVAVPSALRKELEAGMRAAGIPVPQNEERWEAALCALKAVWASKYNDRAFYSCRKVGLRFDDVRMAVLCQRVVPVRYAFVIHTANPVSGDADEIYAELVIGLGEAIVSGAVPGSALAFSARKDALDAPRVLLYPSKSRALVVADSLILRSDSNGEDLEGYAGAGLYESVTVDATRSVVADYSADDLLMDPGFRRRLMTDVCRVGLEIEQALGSAQDIEGVVGKDGAITVVQTRPQV</sequence>
<comment type="subunit">
    <text evidence="3">Homodimer.</text>
</comment>
<dbReference type="Gene3D" id="3.30.1490.20">
    <property type="entry name" value="ATP-grasp fold, A domain"/>
    <property type="match status" value="2"/>
</dbReference>
<feature type="region of interest" description="Disordered" evidence="11">
    <location>
        <begin position="898"/>
        <end position="921"/>
    </location>
</feature>
<organism evidence="16 17">
    <name type="scientific">Auxenochlorella protothecoides</name>
    <name type="common">Green microalga</name>
    <name type="synonym">Chlorella protothecoides</name>
    <dbReference type="NCBI Taxonomy" id="3075"/>
    <lineage>
        <taxon>Eukaryota</taxon>
        <taxon>Viridiplantae</taxon>
        <taxon>Chlorophyta</taxon>
        <taxon>core chlorophytes</taxon>
        <taxon>Trebouxiophyceae</taxon>
        <taxon>Chlorellales</taxon>
        <taxon>Chlorellaceae</taxon>
        <taxon>Auxenochlorella</taxon>
    </lineage>
</organism>
<evidence type="ECO:0000256" key="4">
    <source>
        <dbReference type="ARBA" id="ARBA00022679"/>
    </source>
</evidence>
<evidence type="ECO:0000259" key="15">
    <source>
        <dbReference type="Pfam" id="PF23229"/>
    </source>
</evidence>
<dbReference type="GO" id="GO:0016301">
    <property type="term" value="F:kinase activity"/>
    <property type="evidence" value="ECO:0007669"/>
    <property type="project" value="UniProtKB-KW"/>
</dbReference>
<evidence type="ECO:0000256" key="3">
    <source>
        <dbReference type="ARBA" id="ARBA00011738"/>
    </source>
</evidence>
<evidence type="ECO:0000313" key="17">
    <source>
        <dbReference type="Proteomes" id="UP000279271"/>
    </source>
</evidence>
<keyword evidence="9" id="KW-0460">Magnesium</keyword>
<accession>A0A3M7L038</accession>
<evidence type="ECO:0000259" key="12">
    <source>
        <dbReference type="Pfam" id="PF01326"/>
    </source>
</evidence>
<evidence type="ECO:0000256" key="7">
    <source>
        <dbReference type="ARBA" id="ARBA00022777"/>
    </source>
</evidence>
<dbReference type="Pfam" id="PF22973">
    <property type="entry name" value="GWD1_pHisD"/>
    <property type="match status" value="1"/>
</dbReference>
<keyword evidence="10" id="KW-0119">Carbohydrate metabolism</keyword>
<dbReference type="InterPro" id="IPR013815">
    <property type="entry name" value="ATP_grasp_subdomain_1"/>
</dbReference>
<keyword evidence="7" id="KW-0418">Kinase</keyword>
<dbReference type="Gene3D" id="3.30.470.20">
    <property type="entry name" value="ATP-grasp fold, B domain"/>
    <property type="match status" value="1"/>
</dbReference>
<dbReference type="Pfam" id="PF01326">
    <property type="entry name" value="PPDK_N"/>
    <property type="match status" value="1"/>
</dbReference>
<evidence type="ECO:0000256" key="2">
    <source>
        <dbReference type="ARBA" id="ARBA00007837"/>
    </source>
</evidence>
<feature type="region of interest" description="Disordered" evidence="11">
    <location>
        <begin position="198"/>
        <end position="233"/>
    </location>
</feature>
<dbReference type="Pfam" id="PF23166">
    <property type="entry name" value="Ig_N_CWD1"/>
    <property type="match status" value="1"/>
</dbReference>
<evidence type="ECO:0000259" key="13">
    <source>
        <dbReference type="Pfam" id="PF22973"/>
    </source>
</evidence>
<evidence type="ECO:0000256" key="1">
    <source>
        <dbReference type="ARBA" id="ARBA00001946"/>
    </source>
</evidence>
<dbReference type="GO" id="GO:0005524">
    <property type="term" value="F:ATP binding"/>
    <property type="evidence" value="ECO:0007669"/>
    <property type="project" value="UniProtKB-KW"/>
</dbReference>
<keyword evidence="8" id="KW-0067">ATP-binding</keyword>
<evidence type="ECO:0000256" key="5">
    <source>
        <dbReference type="ARBA" id="ARBA00022723"/>
    </source>
</evidence>
<evidence type="ECO:0000256" key="8">
    <source>
        <dbReference type="ARBA" id="ARBA00022840"/>
    </source>
</evidence>
<comment type="caution">
    <text evidence="16">The sequence shown here is derived from an EMBL/GenBank/DDBJ whole genome shotgun (WGS) entry which is preliminary data.</text>
</comment>
<dbReference type="AlphaFoldDB" id="A0A3M7L038"/>
<feature type="domain" description="Alpha-glucan water dikinase phosphohistidine-like" evidence="13">
    <location>
        <begin position="788"/>
        <end position="902"/>
    </location>
</feature>
<dbReference type="InterPro" id="IPR054481">
    <property type="entry name" value="GWD1_pHisD"/>
</dbReference>
<name>A0A3M7L038_AUXPR</name>
<dbReference type="Pfam" id="PF23229">
    <property type="entry name" value="DUF7067"/>
    <property type="match status" value="1"/>
</dbReference>
<feature type="compositionally biased region" description="Low complexity" evidence="11">
    <location>
        <begin position="458"/>
        <end position="468"/>
    </location>
</feature>
<evidence type="ECO:0000256" key="6">
    <source>
        <dbReference type="ARBA" id="ARBA00022741"/>
    </source>
</evidence>
<dbReference type="PANTHER" id="PTHR46999:SF1">
    <property type="entry name" value="ALPHA-GLUCAN WATER DIKINASE 1, CHLOROPLASTIC"/>
    <property type="match status" value="1"/>
</dbReference>
<dbReference type="InterPro" id="IPR055495">
    <property type="entry name" value="CWD_DUF7067"/>
</dbReference>